<reference evidence="2 3" key="2">
    <citation type="journal article" date="2024" name="Int. J. Syst. Evol. Microbiol.">
        <title>Promethearchaeum syntrophicum gen. nov., sp. nov., an anaerobic, obligately syntrophic archaeon, the first isolate of the lineage 'Asgard' archaea, and proposal of the new archaeal phylum Promethearchaeota phyl. nov. and kingdom Promethearchaeati regn. nov.</title>
        <authorList>
            <person name="Imachi H."/>
            <person name="Nobu M.K."/>
            <person name="Kato S."/>
            <person name="Takaki Y."/>
            <person name="Miyazaki M."/>
            <person name="Miyata M."/>
            <person name="Ogawara M."/>
            <person name="Saito Y."/>
            <person name="Sakai S."/>
            <person name="Tahara Y.O."/>
            <person name="Takano Y."/>
            <person name="Tasumi E."/>
            <person name="Uematsu K."/>
            <person name="Yoshimura T."/>
            <person name="Itoh T."/>
            <person name="Ohkuma M."/>
            <person name="Takai K."/>
        </authorList>
    </citation>
    <scope>NUCLEOTIDE SEQUENCE [LARGE SCALE GENOMIC DNA]</scope>
    <source>
        <strain evidence="2 3">MK-D1</strain>
    </source>
</reference>
<dbReference type="SUPFAM" id="SSF57903">
    <property type="entry name" value="FYVE/PHD zinc finger"/>
    <property type="match status" value="1"/>
</dbReference>
<protein>
    <submittedName>
        <fullName evidence="2">Uncharacterized protein</fullName>
    </submittedName>
</protein>
<keyword evidence="1" id="KW-0812">Transmembrane</keyword>
<dbReference type="KEGG" id="psyt:DSAG12_03128"/>
<dbReference type="Gene3D" id="3.30.40.10">
    <property type="entry name" value="Zinc/RING finger domain, C3HC4 (zinc finger)"/>
    <property type="match status" value="1"/>
</dbReference>
<dbReference type="InterPro" id="IPR011011">
    <property type="entry name" value="Znf_FYVE_PHD"/>
</dbReference>
<evidence type="ECO:0000256" key="1">
    <source>
        <dbReference type="SAM" id="Phobius"/>
    </source>
</evidence>
<dbReference type="GeneID" id="41331098"/>
<gene>
    <name evidence="2" type="ORF">DSAG12_03128</name>
</gene>
<dbReference type="RefSeq" id="WP_147664192.1">
    <property type="nucleotide sequence ID" value="NZ_CP042905.2"/>
</dbReference>
<keyword evidence="1" id="KW-1133">Transmembrane helix</keyword>
<evidence type="ECO:0000313" key="3">
    <source>
        <dbReference type="Proteomes" id="UP000321408"/>
    </source>
</evidence>
<accession>A0A5B9DEY6</accession>
<proteinExistence type="predicted"/>
<evidence type="ECO:0000313" key="2">
    <source>
        <dbReference type="EMBL" id="QEE17296.1"/>
    </source>
</evidence>
<dbReference type="Proteomes" id="UP000321408">
    <property type="component" value="Chromosome"/>
</dbReference>
<dbReference type="EMBL" id="CP042905">
    <property type="protein sequence ID" value="QEE17296.1"/>
    <property type="molecule type" value="Genomic_DNA"/>
</dbReference>
<reference evidence="2 3" key="1">
    <citation type="journal article" date="2020" name="Nature">
        <title>Isolation of an archaeon at the prokaryote-eukaryote interface.</title>
        <authorList>
            <person name="Imachi H."/>
            <person name="Nobu M.K."/>
            <person name="Nakahara N."/>
            <person name="Morono Y."/>
            <person name="Ogawara M."/>
            <person name="Takaki Y."/>
            <person name="Takano Y."/>
            <person name="Uematsu K."/>
            <person name="Ikuta T."/>
            <person name="Ito M."/>
            <person name="Matsui Y."/>
            <person name="Miyazaki M."/>
            <person name="Murata K."/>
            <person name="Saito Y."/>
            <person name="Sakai S."/>
            <person name="Song C."/>
            <person name="Tasumi E."/>
            <person name="Yamanaka Y."/>
            <person name="Yamaguchi T."/>
            <person name="Kamagata Y."/>
            <person name="Tamaki H."/>
            <person name="Takai K."/>
        </authorList>
    </citation>
    <scope>NUCLEOTIDE SEQUENCE [LARGE SCALE GENOMIC DNA]</scope>
    <source>
        <strain evidence="2 3">MK-D1</strain>
    </source>
</reference>
<feature type="transmembrane region" description="Helical" evidence="1">
    <location>
        <begin position="20"/>
        <end position="42"/>
    </location>
</feature>
<dbReference type="AlphaFoldDB" id="A0A5B9DEY6"/>
<keyword evidence="3" id="KW-1185">Reference proteome</keyword>
<organism evidence="2 3">
    <name type="scientific">Promethearchaeum syntrophicum</name>
    <dbReference type="NCBI Taxonomy" id="2594042"/>
    <lineage>
        <taxon>Archaea</taxon>
        <taxon>Promethearchaeati</taxon>
        <taxon>Promethearchaeota</taxon>
        <taxon>Promethearchaeia</taxon>
        <taxon>Promethearchaeales</taxon>
        <taxon>Promethearchaeaceae</taxon>
        <taxon>Promethearchaeum</taxon>
    </lineage>
</organism>
<keyword evidence="1" id="KW-0472">Membrane</keyword>
<dbReference type="InterPro" id="IPR013083">
    <property type="entry name" value="Znf_RING/FYVE/PHD"/>
</dbReference>
<name>A0A5B9DEY6_9ARCH</name>
<sequence length="381" mass="44952">MEPSPIINLPMLILQSETSIFIGYIGIFTLLIILGLTWYLLFHSHRKKIQLQIPNYPFFQSAGRDFKKINSERVRELNQQHLDGSSQSDKRARPINKTLLEMEFREFVDRSMFSYPNPPSKFISEIIPSEITFVPYQFYRFNLWQQFSNRTRSWVWDMNYPDHLLVNHPIQKWQIAENRQRSESIDLDKLTKDIEKEGYKYSIGPAPQIKKLSEVKEIIQLISATKKSYKDQNNQRINKMCTADESNINIQASTIFWGSWINMKTKIGEKIYIQLQLHEGKVSKVLNHNNIEGLLDKTTLICQECQKICLPAKYFRNLDYCWACGKILCSNCGHSEVKLGLLKTHWCSECWSQITNNEKEKKKNKDAIIKLKNVFKKWQKW</sequence>